<dbReference type="NCBIfam" id="TIGR00756">
    <property type="entry name" value="PPR"/>
    <property type="match status" value="9"/>
</dbReference>
<feature type="repeat" description="PPR" evidence="3">
    <location>
        <begin position="416"/>
        <end position="450"/>
    </location>
</feature>
<keyword evidence="5" id="KW-1185">Reference proteome</keyword>
<feature type="repeat" description="PPR" evidence="3">
    <location>
        <begin position="244"/>
        <end position="278"/>
    </location>
</feature>
<dbReference type="AlphaFoldDB" id="A0A2I0X801"/>
<gene>
    <name evidence="4" type="ORF">MA16_Dca010329</name>
</gene>
<feature type="repeat" description="PPR" evidence="3">
    <location>
        <begin position="314"/>
        <end position="348"/>
    </location>
</feature>
<feature type="repeat" description="PPR" evidence="3">
    <location>
        <begin position="279"/>
        <end position="313"/>
    </location>
</feature>
<comment type="similarity">
    <text evidence="1">Belongs to the PPR family. P subfamily.</text>
</comment>
<feature type="repeat" description="PPR" evidence="3">
    <location>
        <begin position="174"/>
        <end position="208"/>
    </location>
</feature>
<dbReference type="PANTHER" id="PTHR47936:SF1">
    <property type="entry name" value="PENTATRICOPEPTIDE REPEAT-CONTAINING PROTEIN GUN1, CHLOROPLASTIC"/>
    <property type="match status" value="1"/>
</dbReference>
<dbReference type="EMBL" id="KZ502064">
    <property type="protein sequence ID" value="PKU84045.1"/>
    <property type="molecule type" value="Genomic_DNA"/>
</dbReference>
<sequence length="645" mass="73657">MLVRWRRLLHASSSRTKPSRNSNKNPGSATLRCSQLRLSPEIVDTTVSNCPSDAIALSFFLWAAHQRNYFHAPSSFDKIIPAIVRLSLRFGFVNNIVRHLECLGCSIKAQTFLVLLRIYWRAKKFRFALEVFEEMCRRNYEPNTYIRNIVLDIQFKSGKFDEAMGIYRETKFPNFLTFNIVLRNFCKLGDWISVRGLLREMVGRDFSLNEGTFVMALDCFCKAGRHVELLQLLALLVVLGRHVSVTIWTILIDSFCRTGKVEMACEHLRKMAEAGCPHTVVTYTSFIKGLCEAQMLGEVPCILNVMHSNDCHPDLVLYNFLISYLLKIGRFDVAIDIFLILRKKKVEPDSYTLSSLAQIFFSSQKISLLLELTAGLKFKDDVVFYNSLIAGYCKAGLPSEALMLYNMMIDRELIPDSYSYTGLLSSLCRLGRTEHALYVYYEILMSNPDVDAYVHSAILDGLVKNRKYHKAIWLFRKAVLKNYCIDVVSYTITIYALSKSGRFEEARALFEKMKHFGPDPNIYTYNVMLCGLCKSRDWDGTKKLVKDMMATGIEMDCISVNAVAHVLIKLGRVNLALFMLKNLHVHGMSSMKATYFHLFGGFDHVCIDESDSFYPRLMYFENSCFIENGETGSHSPQELLVSSGS</sequence>
<evidence type="ECO:0000313" key="4">
    <source>
        <dbReference type="EMBL" id="PKU84045.1"/>
    </source>
</evidence>
<keyword evidence="2" id="KW-0677">Repeat</keyword>
<dbReference type="GO" id="GO:0031930">
    <property type="term" value="P:mitochondria-nucleus signaling pathway"/>
    <property type="evidence" value="ECO:0007669"/>
    <property type="project" value="TreeGrafter"/>
</dbReference>
<dbReference type="GO" id="GO:0010019">
    <property type="term" value="P:chloroplast-nucleus signaling pathway"/>
    <property type="evidence" value="ECO:0007669"/>
    <property type="project" value="TreeGrafter"/>
</dbReference>
<dbReference type="Pfam" id="PF13041">
    <property type="entry name" value="PPR_2"/>
    <property type="match status" value="4"/>
</dbReference>
<dbReference type="GO" id="GO:0009507">
    <property type="term" value="C:chloroplast"/>
    <property type="evidence" value="ECO:0007669"/>
    <property type="project" value="TreeGrafter"/>
</dbReference>
<reference evidence="4 5" key="2">
    <citation type="journal article" date="2017" name="Nature">
        <title>The Apostasia genome and the evolution of orchids.</title>
        <authorList>
            <person name="Zhang G.Q."/>
            <person name="Liu K.W."/>
            <person name="Li Z."/>
            <person name="Lohaus R."/>
            <person name="Hsiao Y.Y."/>
            <person name="Niu S.C."/>
            <person name="Wang J.Y."/>
            <person name="Lin Y.C."/>
            <person name="Xu Q."/>
            <person name="Chen L.J."/>
            <person name="Yoshida K."/>
            <person name="Fujiwara S."/>
            <person name="Wang Z.W."/>
            <person name="Zhang Y.Q."/>
            <person name="Mitsuda N."/>
            <person name="Wang M."/>
            <person name="Liu G.H."/>
            <person name="Pecoraro L."/>
            <person name="Huang H.X."/>
            <person name="Xiao X.J."/>
            <person name="Lin M."/>
            <person name="Wu X.Y."/>
            <person name="Wu W.L."/>
            <person name="Chen Y.Y."/>
            <person name="Chang S.B."/>
            <person name="Sakamoto S."/>
            <person name="Ohme-Takagi M."/>
            <person name="Yagi M."/>
            <person name="Zeng S.J."/>
            <person name="Shen C.Y."/>
            <person name="Yeh C.M."/>
            <person name="Luo Y.B."/>
            <person name="Tsai W.C."/>
            <person name="Van de Peer Y."/>
            <person name="Liu Z.J."/>
        </authorList>
    </citation>
    <scope>NUCLEOTIDE SEQUENCE [LARGE SCALE GENOMIC DNA]</scope>
    <source>
        <tissue evidence="4">The whole plant</tissue>
    </source>
</reference>
<feature type="repeat" description="PPR" evidence="3">
    <location>
        <begin position="521"/>
        <end position="555"/>
    </location>
</feature>
<feature type="repeat" description="PPR" evidence="3">
    <location>
        <begin position="381"/>
        <end position="415"/>
    </location>
</feature>
<evidence type="ECO:0000313" key="5">
    <source>
        <dbReference type="Proteomes" id="UP000233837"/>
    </source>
</evidence>
<feature type="repeat" description="PPR" evidence="3">
    <location>
        <begin position="486"/>
        <end position="520"/>
    </location>
</feature>
<dbReference type="PANTHER" id="PTHR47936">
    <property type="entry name" value="PPR_LONG DOMAIN-CONTAINING PROTEIN"/>
    <property type="match status" value="1"/>
</dbReference>
<dbReference type="OrthoDB" id="185373at2759"/>
<dbReference type="InterPro" id="IPR002885">
    <property type="entry name" value="PPR_rpt"/>
</dbReference>
<dbReference type="Gene3D" id="1.25.40.10">
    <property type="entry name" value="Tetratricopeptide repeat domain"/>
    <property type="match status" value="5"/>
</dbReference>
<dbReference type="InterPro" id="IPR011990">
    <property type="entry name" value="TPR-like_helical_dom_sf"/>
</dbReference>
<proteinExistence type="inferred from homology"/>
<evidence type="ECO:0000256" key="1">
    <source>
        <dbReference type="ARBA" id="ARBA00007626"/>
    </source>
</evidence>
<evidence type="ECO:0000256" key="2">
    <source>
        <dbReference type="ARBA" id="ARBA00022737"/>
    </source>
</evidence>
<feature type="repeat" description="PPR" evidence="3">
    <location>
        <begin position="108"/>
        <end position="142"/>
    </location>
</feature>
<organism evidence="4 5">
    <name type="scientific">Dendrobium catenatum</name>
    <dbReference type="NCBI Taxonomy" id="906689"/>
    <lineage>
        <taxon>Eukaryota</taxon>
        <taxon>Viridiplantae</taxon>
        <taxon>Streptophyta</taxon>
        <taxon>Embryophyta</taxon>
        <taxon>Tracheophyta</taxon>
        <taxon>Spermatophyta</taxon>
        <taxon>Magnoliopsida</taxon>
        <taxon>Liliopsida</taxon>
        <taxon>Asparagales</taxon>
        <taxon>Orchidaceae</taxon>
        <taxon>Epidendroideae</taxon>
        <taxon>Malaxideae</taxon>
        <taxon>Dendrobiinae</taxon>
        <taxon>Dendrobium</taxon>
    </lineage>
</organism>
<evidence type="ECO:0000256" key="3">
    <source>
        <dbReference type="PROSITE-ProRule" id="PRU00708"/>
    </source>
</evidence>
<dbReference type="Pfam" id="PF01535">
    <property type="entry name" value="PPR"/>
    <property type="match status" value="3"/>
</dbReference>
<dbReference type="Proteomes" id="UP000233837">
    <property type="component" value="Unassembled WGS sequence"/>
</dbReference>
<name>A0A2I0X801_9ASPA</name>
<protein>
    <submittedName>
        <fullName evidence="4">Pentatricopeptide repeat-containing protein</fullName>
    </submittedName>
</protein>
<dbReference type="SUPFAM" id="SSF81901">
    <property type="entry name" value="HCP-like"/>
    <property type="match status" value="1"/>
</dbReference>
<accession>A0A2I0X801</accession>
<dbReference type="PROSITE" id="PS51375">
    <property type="entry name" value="PPR"/>
    <property type="match status" value="9"/>
</dbReference>
<reference evidence="4 5" key="1">
    <citation type="journal article" date="2016" name="Sci. Rep.">
        <title>The Dendrobium catenatum Lindl. genome sequence provides insights into polysaccharide synthase, floral development and adaptive evolution.</title>
        <authorList>
            <person name="Zhang G.Q."/>
            <person name="Xu Q."/>
            <person name="Bian C."/>
            <person name="Tsai W.C."/>
            <person name="Yeh C.M."/>
            <person name="Liu K.W."/>
            <person name="Yoshida K."/>
            <person name="Zhang L.S."/>
            <person name="Chang S.B."/>
            <person name="Chen F."/>
            <person name="Shi Y."/>
            <person name="Su Y.Y."/>
            <person name="Zhang Y.Q."/>
            <person name="Chen L.J."/>
            <person name="Yin Y."/>
            <person name="Lin M."/>
            <person name="Huang H."/>
            <person name="Deng H."/>
            <person name="Wang Z.W."/>
            <person name="Zhu S.L."/>
            <person name="Zhao X."/>
            <person name="Deng C."/>
            <person name="Niu S.C."/>
            <person name="Huang J."/>
            <person name="Wang M."/>
            <person name="Liu G.H."/>
            <person name="Yang H.J."/>
            <person name="Xiao X.J."/>
            <person name="Hsiao Y.Y."/>
            <person name="Wu W.L."/>
            <person name="Chen Y.Y."/>
            <person name="Mitsuda N."/>
            <person name="Ohme-Takagi M."/>
            <person name="Luo Y.B."/>
            <person name="Van de Peer Y."/>
            <person name="Liu Z.J."/>
        </authorList>
    </citation>
    <scope>NUCLEOTIDE SEQUENCE [LARGE SCALE GENOMIC DNA]</scope>
    <source>
        <tissue evidence="4">The whole plant</tissue>
    </source>
</reference>